<reference evidence="2" key="2">
    <citation type="submission" date="2022-06" db="UniProtKB">
        <authorList>
            <consortium name="EnsemblMetazoa"/>
        </authorList>
    </citation>
    <scope>IDENTIFICATION</scope>
</reference>
<dbReference type="PROSITE" id="PS51029">
    <property type="entry name" value="MADF"/>
    <property type="match status" value="1"/>
</dbReference>
<keyword evidence="3" id="KW-1185">Reference proteome</keyword>
<evidence type="ECO:0000313" key="2">
    <source>
        <dbReference type="EnsemblMetazoa" id="XP_029348683.1"/>
    </source>
</evidence>
<dbReference type="GeneID" id="115035139"/>
<protein>
    <recommendedName>
        <fullName evidence="1">MADF domain-containing protein</fullName>
    </recommendedName>
</protein>
<dbReference type="KEGG" id="api:115035139"/>
<feature type="domain" description="MADF" evidence="1">
    <location>
        <begin position="12"/>
        <end position="102"/>
    </location>
</feature>
<sequence>MSTKWDCKTTIKFIEEYKSYDCLWNFKSSSYKNKHMRESAYRSIVTAMAIEGFGVPEVKTKIKNIRSTYAQEIKKIKESKKSGSGVDTCYVSNIQWLKELEPIYKDADSRTSFDNLEYNTEVQNVSTETTEEALTNELPNELPKSQSFSTQLLPNQTKKKRTASVLSAVADLKSIHDAINKSEPEEDSFDIFGKSVAMQLKKFLLLETSLRAQSKIQNILTEMGIEELNRQKCSSTPLSTLSYMNPSSVSSGFENIPTCLKDQEVHFQLLKMIVKIKIKMICYTKLFFKLSAPH</sequence>
<dbReference type="Proteomes" id="UP000007819">
    <property type="component" value="Chromosome X"/>
</dbReference>
<name>A0A8R2NY45_ACYPI</name>
<dbReference type="AlphaFoldDB" id="A0A8R2NY45"/>
<dbReference type="SMART" id="SM00595">
    <property type="entry name" value="MADF"/>
    <property type="match status" value="1"/>
</dbReference>
<reference evidence="3" key="1">
    <citation type="submission" date="2010-06" db="EMBL/GenBank/DDBJ databases">
        <authorList>
            <person name="Jiang H."/>
            <person name="Abraham K."/>
            <person name="Ali S."/>
            <person name="Alsbrooks S.L."/>
            <person name="Anim B.N."/>
            <person name="Anosike U.S."/>
            <person name="Attaway T."/>
            <person name="Bandaranaike D.P."/>
            <person name="Battles P.K."/>
            <person name="Bell S.N."/>
            <person name="Bell A.V."/>
            <person name="Beltran B."/>
            <person name="Bickham C."/>
            <person name="Bustamante Y."/>
            <person name="Caleb T."/>
            <person name="Canada A."/>
            <person name="Cardenas V."/>
            <person name="Carter K."/>
            <person name="Chacko J."/>
            <person name="Chandrabose M.N."/>
            <person name="Chavez D."/>
            <person name="Chavez A."/>
            <person name="Chen L."/>
            <person name="Chu H.-S."/>
            <person name="Claassen K.J."/>
            <person name="Cockrell R."/>
            <person name="Collins M."/>
            <person name="Cooper J.A."/>
            <person name="Cree A."/>
            <person name="Curry S.M."/>
            <person name="Da Y."/>
            <person name="Dao M.D."/>
            <person name="Das B."/>
            <person name="Davila M.-L."/>
            <person name="Davy-Carroll L."/>
            <person name="Denson S."/>
            <person name="Dinh H."/>
            <person name="Ebong V.E."/>
            <person name="Edwards J.R."/>
            <person name="Egan A."/>
            <person name="El-Daye J."/>
            <person name="Escobedo L."/>
            <person name="Fernandez S."/>
            <person name="Fernando P.R."/>
            <person name="Flagg N."/>
            <person name="Forbes L.D."/>
            <person name="Fowler R.G."/>
            <person name="Fu Q."/>
            <person name="Gabisi R.A."/>
            <person name="Ganer J."/>
            <person name="Garbino Pronczuk A."/>
            <person name="Garcia R.M."/>
            <person name="Garner T."/>
            <person name="Garrett T.E."/>
            <person name="Gonzalez D.A."/>
            <person name="Hamid H."/>
            <person name="Hawkins E.S."/>
            <person name="Hirani K."/>
            <person name="Hogues M.E."/>
            <person name="Hollins B."/>
            <person name="Hsiao C.-H."/>
            <person name="Jabil R."/>
            <person name="James M.L."/>
            <person name="Jhangiani S.N."/>
            <person name="Johnson B."/>
            <person name="Johnson Q."/>
            <person name="Joshi V."/>
            <person name="Kalu J.B."/>
            <person name="Kam C."/>
            <person name="Kashfia A."/>
            <person name="Keebler J."/>
            <person name="Kisamo H."/>
            <person name="Kovar C.L."/>
            <person name="Lago L.A."/>
            <person name="Lai C.-Y."/>
            <person name="Laidlaw J."/>
            <person name="Lara F."/>
            <person name="Le T.-K."/>
            <person name="Lee S.L."/>
            <person name="Legall F.H."/>
            <person name="Lemon S.J."/>
            <person name="Lewis L.R."/>
            <person name="Li B."/>
            <person name="Liu Y."/>
            <person name="Liu Y.-S."/>
            <person name="Lopez J."/>
            <person name="Lozado R.J."/>
            <person name="Lu J."/>
            <person name="Madu R.C."/>
            <person name="Maheshwari M."/>
            <person name="Maheshwari R."/>
            <person name="Malloy K."/>
            <person name="Martinez E."/>
            <person name="Mathew T."/>
            <person name="Mercado I.C."/>
            <person name="Mercado C."/>
            <person name="Meyer B."/>
            <person name="Montgomery K."/>
            <person name="Morgan M.B."/>
            <person name="Munidasa M."/>
            <person name="Nazareth L.V."/>
            <person name="Nelson J."/>
            <person name="Ng B.M."/>
            <person name="Nguyen N.B."/>
            <person name="Nguyen P.Q."/>
            <person name="Nguyen T."/>
            <person name="Obregon M."/>
            <person name="Okwuonu G.O."/>
            <person name="Onwere C.G."/>
            <person name="Orozco G."/>
            <person name="Parra A."/>
            <person name="Patel S."/>
            <person name="Patil S."/>
            <person name="Perez A."/>
            <person name="Perez Y."/>
            <person name="Pham C."/>
            <person name="Primus E.L."/>
            <person name="Pu L.-L."/>
            <person name="Puazo M."/>
            <person name="Qin X."/>
            <person name="Quiroz J.B."/>
            <person name="Reese J."/>
            <person name="Richards S."/>
            <person name="Rives C.M."/>
            <person name="Robberts R."/>
            <person name="Ruiz S.J."/>
            <person name="Ruiz M.J."/>
            <person name="Santibanez J."/>
            <person name="Schneider B.W."/>
            <person name="Sisson I."/>
            <person name="Smith M."/>
            <person name="Sodergren E."/>
            <person name="Song X.-Z."/>
            <person name="Song B.B."/>
            <person name="Summersgill H."/>
            <person name="Thelus R."/>
            <person name="Thornton R.D."/>
            <person name="Trejos Z.Y."/>
            <person name="Usmani K."/>
            <person name="Vattathil S."/>
            <person name="Villasana D."/>
            <person name="Walker D.L."/>
            <person name="Wang S."/>
            <person name="Wang K."/>
            <person name="White C.S."/>
            <person name="Williams A.C."/>
            <person name="Williamson J."/>
            <person name="Wilson K."/>
            <person name="Woghiren I.O."/>
            <person name="Woodworth J.R."/>
            <person name="Worley K.C."/>
            <person name="Wright R.A."/>
            <person name="Wu W."/>
            <person name="Young L."/>
            <person name="Zhang L."/>
            <person name="Zhang J."/>
            <person name="Zhu Y."/>
            <person name="Muzny D.M."/>
            <person name="Weinstock G."/>
            <person name="Gibbs R.A."/>
        </authorList>
    </citation>
    <scope>NUCLEOTIDE SEQUENCE [LARGE SCALE GENOMIC DNA]</scope>
    <source>
        <strain evidence="3">LSR1</strain>
    </source>
</reference>
<dbReference type="PANTHER" id="PTHR21505">
    <property type="entry name" value="MADF DOMAIN-CONTAINING PROTEIN-RELATED"/>
    <property type="match status" value="1"/>
</dbReference>
<accession>A0A8R2NY45</accession>
<organism evidence="2 3">
    <name type="scientific">Acyrthosiphon pisum</name>
    <name type="common">Pea aphid</name>
    <dbReference type="NCBI Taxonomy" id="7029"/>
    <lineage>
        <taxon>Eukaryota</taxon>
        <taxon>Metazoa</taxon>
        <taxon>Ecdysozoa</taxon>
        <taxon>Arthropoda</taxon>
        <taxon>Hexapoda</taxon>
        <taxon>Insecta</taxon>
        <taxon>Pterygota</taxon>
        <taxon>Neoptera</taxon>
        <taxon>Paraneoptera</taxon>
        <taxon>Hemiptera</taxon>
        <taxon>Sternorrhyncha</taxon>
        <taxon>Aphidomorpha</taxon>
        <taxon>Aphidoidea</taxon>
        <taxon>Aphididae</taxon>
        <taxon>Macrosiphini</taxon>
        <taxon>Acyrthosiphon</taxon>
    </lineage>
</organism>
<dbReference type="PANTHER" id="PTHR21505:SF8">
    <property type="entry name" value="DPT-YFP REPRESSOR BY OVEREXPRESSION, ISOFORM D-RELATED"/>
    <property type="match status" value="1"/>
</dbReference>
<evidence type="ECO:0000313" key="3">
    <source>
        <dbReference type="Proteomes" id="UP000007819"/>
    </source>
</evidence>
<dbReference type="Pfam" id="PF10545">
    <property type="entry name" value="MADF_DNA_bdg"/>
    <property type="match status" value="1"/>
</dbReference>
<proteinExistence type="predicted"/>
<dbReference type="InterPro" id="IPR006578">
    <property type="entry name" value="MADF-dom"/>
</dbReference>
<dbReference type="OrthoDB" id="6629625at2759"/>
<dbReference type="EnsemblMetazoa" id="XM_029492823.1">
    <property type="protein sequence ID" value="XP_029348683.1"/>
    <property type="gene ID" value="LOC115035139"/>
</dbReference>
<evidence type="ECO:0000259" key="1">
    <source>
        <dbReference type="PROSITE" id="PS51029"/>
    </source>
</evidence>
<dbReference type="RefSeq" id="XP_029348683.1">
    <property type="nucleotide sequence ID" value="XM_029492823.1"/>
</dbReference>